<evidence type="ECO:0000313" key="2">
    <source>
        <dbReference type="EMBL" id="KLO08855.1"/>
    </source>
</evidence>
<feature type="region of interest" description="Disordered" evidence="1">
    <location>
        <begin position="1"/>
        <end position="27"/>
    </location>
</feature>
<proteinExistence type="predicted"/>
<protein>
    <submittedName>
        <fullName evidence="2">Uncharacterized protein</fullName>
    </submittedName>
</protein>
<gene>
    <name evidence="2" type="ORF">SCHPADRAFT_981278</name>
</gene>
<dbReference type="InParanoid" id="A0A0H2RAH4"/>
<dbReference type="AlphaFoldDB" id="A0A0H2RAH4"/>
<evidence type="ECO:0000256" key="1">
    <source>
        <dbReference type="SAM" id="MobiDB-lite"/>
    </source>
</evidence>
<dbReference type="EMBL" id="KQ086075">
    <property type="protein sequence ID" value="KLO08855.1"/>
    <property type="molecule type" value="Genomic_DNA"/>
</dbReference>
<sequence length="777" mass="88190">MSYNHSSQFTSLIRTDTRSSVSTNATAPNLPGPGRILGLLLDRVGKRIESFLNRCANRSGMGPVATAREIRLLRRYGELTIQERYSLPPIQLSKRETKKLKKRCDTLLKFVGSRILSTQLDALEQVMALSMEDSLLRAIFAECRLDYLEPLYNEPNLLLTSMRALASIQETATHELWSPGLKHLDKLFEDPTIEQLKKSLFDKKLSFIGARYLSDIIQSNPQMDSEIYKLLVASQLIETYVEVASMVWLEVDVEWANLSKCLCGILKKRGFKVGLPTMLHFFSGLVRYEDEREHIVERIVDSSFIVENGVYNLKNAGIFGWNLDECTSFCLTSLSMLSGSKDIYEQLSFIQRINAKTRRLLEGTTFLDDLCIAYYHLKSLSPSTLPIESWVTLGFHLELPKLGPALSVLVQALDETNSPFRRLVAEFLIRKFCSLSRYCKLALCLENTLSSRPCLGPLSLGEIGIQIDRPTKSSLKPKREYFIRLTVDGICRFVTRSCDFRSPSQLVEINIQRWYGSNICADVLICDHCDLVDIKVGAIEHFDATGHFPILMGFDESNRALYFANVDDFEACVVEGSTSAVFTNNKSVKETKTCLEFNVRALRFDPSDANNTVSSRRDIRGAMDPTGPLHWRRFWPTKDPSLRTLMADNWHYTCLKEKIILFFDKCARRAAQLPTHMNEHNGIASEREMIEDHTTSDLRSFANHRHEGAKNDTESTESDQYSDDDDRIASHQLEASQECNDATKDMRKYTKAAIPEVQLDENDGNASVSPHLRIVAI</sequence>
<accession>A0A0H2RAH4</accession>
<organism evidence="2 3">
    <name type="scientific">Schizopora paradoxa</name>
    <dbReference type="NCBI Taxonomy" id="27342"/>
    <lineage>
        <taxon>Eukaryota</taxon>
        <taxon>Fungi</taxon>
        <taxon>Dikarya</taxon>
        <taxon>Basidiomycota</taxon>
        <taxon>Agaricomycotina</taxon>
        <taxon>Agaricomycetes</taxon>
        <taxon>Hymenochaetales</taxon>
        <taxon>Schizoporaceae</taxon>
        <taxon>Schizopora</taxon>
    </lineage>
</organism>
<keyword evidence="3" id="KW-1185">Reference proteome</keyword>
<reference evidence="2 3" key="1">
    <citation type="submission" date="2015-04" db="EMBL/GenBank/DDBJ databases">
        <title>Complete genome sequence of Schizopora paradoxa KUC8140, a cosmopolitan wood degrader in East Asia.</title>
        <authorList>
            <consortium name="DOE Joint Genome Institute"/>
            <person name="Min B."/>
            <person name="Park H."/>
            <person name="Jang Y."/>
            <person name="Kim J.-J."/>
            <person name="Kim K.H."/>
            <person name="Pangilinan J."/>
            <person name="Lipzen A."/>
            <person name="Riley R."/>
            <person name="Grigoriev I.V."/>
            <person name="Spatafora J.W."/>
            <person name="Choi I.-G."/>
        </authorList>
    </citation>
    <scope>NUCLEOTIDE SEQUENCE [LARGE SCALE GENOMIC DNA]</scope>
    <source>
        <strain evidence="2 3">KUC8140</strain>
    </source>
</reference>
<name>A0A0H2RAH4_9AGAM</name>
<feature type="region of interest" description="Disordered" evidence="1">
    <location>
        <begin position="705"/>
        <end position="724"/>
    </location>
</feature>
<dbReference type="Proteomes" id="UP000053477">
    <property type="component" value="Unassembled WGS sequence"/>
</dbReference>
<evidence type="ECO:0000313" key="3">
    <source>
        <dbReference type="Proteomes" id="UP000053477"/>
    </source>
</evidence>
<feature type="compositionally biased region" description="Acidic residues" evidence="1">
    <location>
        <begin position="714"/>
        <end position="724"/>
    </location>
</feature>